<organism evidence="2 3">
    <name type="scientific">Roseimaritima multifibrata</name>
    <dbReference type="NCBI Taxonomy" id="1930274"/>
    <lineage>
        <taxon>Bacteria</taxon>
        <taxon>Pseudomonadati</taxon>
        <taxon>Planctomycetota</taxon>
        <taxon>Planctomycetia</taxon>
        <taxon>Pirellulales</taxon>
        <taxon>Pirellulaceae</taxon>
        <taxon>Roseimaritima</taxon>
    </lineage>
</organism>
<dbReference type="Pfam" id="PF01408">
    <property type="entry name" value="GFO_IDH_MocA"/>
    <property type="match status" value="1"/>
</dbReference>
<dbReference type="GO" id="GO:0000166">
    <property type="term" value="F:nucleotide binding"/>
    <property type="evidence" value="ECO:0007669"/>
    <property type="project" value="InterPro"/>
</dbReference>
<dbReference type="InterPro" id="IPR051450">
    <property type="entry name" value="Gfo/Idh/MocA_Oxidoreductases"/>
</dbReference>
<dbReference type="RefSeq" id="WP_145354058.1">
    <property type="nucleotide sequence ID" value="NZ_CP036262.1"/>
</dbReference>
<dbReference type="AlphaFoldDB" id="A0A517MLT7"/>
<evidence type="ECO:0000313" key="3">
    <source>
        <dbReference type="Proteomes" id="UP000320672"/>
    </source>
</evidence>
<dbReference type="PANTHER" id="PTHR43377:SF1">
    <property type="entry name" value="BILIVERDIN REDUCTASE A"/>
    <property type="match status" value="1"/>
</dbReference>
<dbReference type="SUPFAM" id="SSF55347">
    <property type="entry name" value="Glyceraldehyde-3-phosphate dehydrogenase-like, C-terminal domain"/>
    <property type="match status" value="1"/>
</dbReference>
<dbReference type="EMBL" id="CP036262">
    <property type="protein sequence ID" value="QDS95829.1"/>
    <property type="molecule type" value="Genomic_DNA"/>
</dbReference>
<dbReference type="KEGG" id="rml:FF011L_46300"/>
<dbReference type="PANTHER" id="PTHR43377">
    <property type="entry name" value="BILIVERDIN REDUCTASE A"/>
    <property type="match status" value="1"/>
</dbReference>
<proteinExistence type="predicted"/>
<dbReference type="Gene3D" id="3.30.360.10">
    <property type="entry name" value="Dihydrodipicolinate Reductase, domain 2"/>
    <property type="match status" value="1"/>
</dbReference>
<dbReference type="InterPro" id="IPR036291">
    <property type="entry name" value="NAD(P)-bd_dom_sf"/>
</dbReference>
<dbReference type="Gene3D" id="3.40.50.720">
    <property type="entry name" value="NAD(P)-binding Rossmann-like Domain"/>
    <property type="match status" value="1"/>
</dbReference>
<reference evidence="2 3" key="1">
    <citation type="submission" date="2019-02" db="EMBL/GenBank/DDBJ databases">
        <title>Deep-cultivation of Planctomycetes and their phenomic and genomic characterization uncovers novel biology.</title>
        <authorList>
            <person name="Wiegand S."/>
            <person name="Jogler M."/>
            <person name="Boedeker C."/>
            <person name="Pinto D."/>
            <person name="Vollmers J."/>
            <person name="Rivas-Marin E."/>
            <person name="Kohn T."/>
            <person name="Peeters S.H."/>
            <person name="Heuer A."/>
            <person name="Rast P."/>
            <person name="Oberbeckmann S."/>
            <person name="Bunk B."/>
            <person name="Jeske O."/>
            <person name="Meyerdierks A."/>
            <person name="Storesund J.E."/>
            <person name="Kallscheuer N."/>
            <person name="Luecker S."/>
            <person name="Lage O.M."/>
            <person name="Pohl T."/>
            <person name="Merkel B.J."/>
            <person name="Hornburger P."/>
            <person name="Mueller R.-W."/>
            <person name="Bruemmer F."/>
            <person name="Labrenz M."/>
            <person name="Spormann A.M."/>
            <person name="Op den Camp H."/>
            <person name="Overmann J."/>
            <person name="Amann R."/>
            <person name="Jetten M.S.M."/>
            <person name="Mascher T."/>
            <person name="Medema M.H."/>
            <person name="Devos D.P."/>
            <person name="Kaster A.-K."/>
            <person name="Ovreas L."/>
            <person name="Rohde M."/>
            <person name="Galperin M.Y."/>
            <person name="Jogler C."/>
        </authorList>
    </citation>
    <scope>NUCLEOTIDE SEQUENCE [LARGE SCALE GENOMIC DNA]</scope>
    <source>
        <strain evidence="2 3">FF011L</strain>
    </source>
</reference>
<feature type="domain" description="Gfo/Idh/MocA-like oxidoreductase N-terminal" evidence="1">
    <location>
        <begin position="12"/>
        <end position="123"/>
    </location>
</feature>
<dbReference type="SUPFAM" id="SSF51735">
    <property type="entry name" value="NAD(P)-binding Rossmann-fold domains"/>
    <property type="match status" value="1"/>
</dbReference>
<dbReference type="Proteomes" id="UP000320672">
    <property type="component" value="Chromosome"/>
</dbReference>
<keyword evidence="3" id="KW-1185">Reference proteome</keyword>
<name>A0A517MLT7_9BACT</name>
<evidence type="ECO:0000259" key="1">
    <source>
        <dbReference type="Pfam" id="PF01408"/>
    </source>
</evidence>
<dbReference type="InterPro" id="IPR000683">
    <property type="entry name" value="Gfo/Idh/MocA-like_OxRdtase_N"/>
</dbReference>
<sequence>MSNHLKRAPLWLIGAGPMAVSYGHVLRHLKMPFEVIGRGATSAASFRKAVQVPVHEGGIETQLAQSAAPETAIVAVSLMQLSQTTKTLIEAGTSKILLEKPAALTLAAIAELTEFAAARGSEIYIAYNRRFNASTSAARQLIEEDGGVRSFHFEFTEWSHKIETLPHPPEVLENWLFANSSHVIDLAFHLGGQPEKLSCHQAGGLSWHPSASAFSGSGVTEQGALFSYQADWEAPGRWGVEILTANRRLILRPLEQLWIQEKGSIAIHRQEIDDSLDTDFKPGLCAEVQDFLRPQPNRLPSLQEHHQFAANILQPIAGLGTVESPQQQARKEKTTCF</sequence>
<dbReference type="OrthoDB" id="9793050at2"/>
<accession>A0A517MLT7</accession>
<protein>
    <submittedName>
        <fullName evidence="2">Oxidoreductase family, NAD-binding Rossmann fold</fullName>
    </submittedName>
</protein>
<gene>
    <name evidence="2" type="ORF">FF011L_46300</name>
</gene>
<evidence type="ECO:0000313" key="2">
    <source>
        <dbReference type="EMBL" id="QDS95829.1"/>
    </source>
</evidence>